<keyword evidence="3" id="KW-1185">Reference proteome</keyword>
<gene>
    <name evidence="2" type="ORF">GWK47_030805</name>
</gene>
<reference evidence="2" key="1">
    <citation type="submission" date="2020-07" db="EMBL/GenBank/DDBJ databases">
        <title>The High-quality genome of the commercially important snow crab, Chionoecetes opilio.</title>
        <authorList>
            <person name="Jeong J.-H."/>
            <person name="Ryu S."/>
        </authorList>
    </citation>
    <scope>NUCLEOTIDE SEQUENCE</scope>
    <source>
        <strain evidence="2">MADBK_172401_WGS</strain>
        <tissue evidence="2">Digestive gland</tissue>
    </source>
</reference>
<protein>
    <submittedName>
        <fullName evidence="2">Uncharacterized protein</fullName>
    </submittedName>
</protein>
<accession>A0A8J4YLE2</accession>
<dbReference type="EMBL" id="JACEEZ010001453">
    <property type="protein sequence ID" value="KAG0729208.1"/>
    <property type="molecule type" value="Genomic_DNA"/>
</dbReference>
<evidence type="ECO:0000256" key="1">
    <source>
        <dbReference type="SAM" id="MobiDB-lite"/>
    </source>
</evidence>
<dbReference type="Proteomes" id="UP000770661">
    <property type="component" value="Unassembled WGS sequence"/>
</dbReference>
<dbReference type="AlphaFoldDB" id="A0A8J4YLE2"/>
<feature type="compositionally biased region" description="Basic residues" evidence="1">
    <location>
        <begin position="24"/>
        <end position="39"/>
    </location>
</feature>
<dbReference type="OrthoDB" id="6366904at2759"/>
<comment type="caution">
    <text evidence="2">The sequence shown here is derived from an EMBL/GenBank/DDBJ whole genome shotgun (WGS) entry which is preliminary data.</text>
</comment>
<sequence length="164" mass="17233">MASGVSREPPCSPPGTIGGGKTGGHVRSKKRQQPGRHGMRLSTMHGPDLTSLTSHSLARSWCGPGRDGTQLLAQTAILALVNCAWLVGCLPSGWKAPNIQPIPKPKEPAKPVPISMMSAHAKTAEVVITALQASKALFTQAELRQHAQRGIAEANVPGSAVYYT</sequence>
<name>A0A8J4YLE2_CHIOP</name>
<evidence type="ECO:0000313" key="2">
    <source>
        <dbReference type="EMBL" id="KAG0729208.1"/>
    </source>
</evidence>
<proteinExistence type="predicted"/>
<feature type="region of interest" description="Disordered" evidence="1">
    <location>
        <begin position="1"/>
        <end position="49"/>
    </location>
</feature>
<organism evidence="2 3">
    <name type="scientific">Chionoecetes opilio</name>
    <name type="common">Atlantic snow crab</name>
    <name type="synonym">Cancer opilio</name>
    <dbReference type="NCBI Taxonomy" id="41210"/>
    <lineage>
        <taxon>Eukaryota</taxon>
        <taxon>Metazoa</taxon>
        <taxon>Ecdysozoa</taxon>
        <taxon>Arthropoda</taxon>
        <taxon>Crustacea</taxon>
        <taxon>Multicrustacea</taxon>
        <taxon>Malacostraca</taxon>
        <taxon>Eumalacostraca</taxon>
        <taxon>Eucarida</taxon>
        <taxon>Decapoda</taxon>
        <taxon>Pleocyemata</taxon>
        <taxon>Brachyura</taxon>
        <taxon>Eubrachyura</taxon>
        <taxon>Majoidea</taxon>
        <taxon>Majidae</taxon>
        <taxon>Chionoecetes</taxon>
    </lineage>
</organism>
<evidence type="ECO:0000313" key="3">
    <source>
        <dbReference type="Proteomes" id="UP000770661"/>
    </source>
</evidence>